<feature type="region of interest" description="Disordered" evidence="1">
    <location>
        <begin position="187"/>
        <end position="221"/>
    </location>
</feature>
<dbReference type="EMBL" id="SGPK01000962">
    <property type="protein sequence ID" value="THG95551.1"/>
    <property type="molecule type" value="Genomic_DNA"/>
</dbReference>
<feature type="transmembrane region" description="Helical" evidence="2">
    <location>
        <begin position="94"/>
        <end position="113"/>
    </location>
</feature>
<evidence type="ECO:0000313" key="3">
    <source>
        <dbReference type="EMBL" id="THG95551.1"/>
    </source>
</evidence>
<dbReference type="AlphaFoldDB" id="A0A4S4KBZ1"/>
<gene>
    <name evidence="3" type="ORF">EW145_g7938</name>
</gene>
<keyword evidence="2" id="KW-0472">Membrane</keyword>
<evidence type="ECO:0000313" key="4">
    <source>
        <dbReference type="Proteomes" id="UP000308199"/>
    </source>
</evidence>
<keyword evidence="2" id="KW-1133">Transmembrane helix</keyword>
<name>A0A4S4KBZ1_9AGAM</name>
<comment type="caution">
    <text evidence="3">The sequence shown here is derived from an EMBL/GenBank/DDBJ whole genome shotgun (WGS) entry which is preliminary data.</text>
</comment>
<feature type="transmembrane region" description="Helical" evidence="2">
    <location>
        <begin position="156"/>
        <end position="179"/>
    </location>
</feature>
<keyword evidence="2" id="KW-0812">Transmembrane</keyword>
<evidence type="ECO:0000256" key="2">
    <source>
        <dbReference type="SAM" id="Phobius"/>
    </source>
</evidence>
<evidence type="ECO:0000256" key="1">
    <source>
        <dbReference type="SAM" id="MobiDB-lite"/>
    </source>
</evidence>
<proteinExistence type="predicted"/>
<feature type="transmembrane region" description="Helical" evidence="2">
    <location>
        <begin position="60"/>
        <end position="82"/>
    </location>
</feature>
<reference evidence="3 4" key="1">
    <citation type="submission" date="2019-02" db="EMBL/GenBank/DDBJ databases">
        <title>Genome sequencing of the rare red list fungi Phellinidium pouzarii.</title>
        <authorList>
            <person name="Buettner E."/>
            <person name="Kellner H."/>
        </authorList>
    </citation>
    <scope>NUCLEOTIDE SEQUENCE [LARGE SCALE GENOMIC DNA]</scope>
    <source>
        <strain evidence="3 4">DSM 108285</strain>
    </source>
</reference>
<sequence length="221" mass="23766">MSAVLRPAALSLSFAFGIISMSVGINALVKSNNRKNFVKHNVPAGVSVDINTNDIFDTGIIVTIVSALLALLSILSLLFSTLRTGTASVKTHRILASVHFFLVTWLFAVLVPFDDFARNRQAQVTASLGGVPLPATAIQQQEQALGFSPIYWSMHFIRLVAIIPWFAILFGALAGALLFRAPSARNGASAVESPQSPVADGKHDVDESAPAVRERERDEKV</sequence>
<accession>A0A4S4KBZ1</accession>
<organism evidence="3 4">
    <name type="scientific">Phellinidium pouzarii</name>
    <dbReference type="NCBI Taxonomy" id="167371"/>
    <lineage>
        <taxon>Eukaryota</taxon>
        <taxon>Fungi</taxon>
        <taxon>Dikarya</taxon>
        <taxon>Basidiomycota</taxon>
        <taxon>Agaricomycotina</taxon>
        <taxon>Agaricomycetes</taxon>
        <taxon>Hymenochaetales</taxon>
        <taxon>Hymenochaetaceae</taxon>
        <taxon>Phellinidium</taxon>
    </lineage>
</organism>
<feature type="compositionally biased region" description="Basic and acidic residues" evidence="1">
    <location>
        <begin position="200"/>
        <end position="221"/>
    </location>
</feature>
<keyword evidence="4" id="KW-1185">Reference proteome</keyword>
<dbReference type="OrthoDB" id="2560085at2759"/>
<protein>
    <submittedName>
        <fullName evidence="3">Uncharacterized protein</fullName>
    </submittedName>
</protein>
<dbReference type="Proteomes" id="UP000308199">
    <property type="component" value="Unassembled WGS sequence"/>
</dbReference>